<gene>
    <name evidence="13" type="ORF">URODEC1_LOCUS21894</name>
</gene>
<keyword evidence="10" id="KW-1133">Transmembrane helix</keyword>
<keyword evidence="8" id="KW-0833">Ubl conjugation pathway</keyword>
<dbReference type="GO" id="GO:0061630">
    <property type="term" value="F:ubiquitin protein ligase activity"/>
    <property type="evidence" value="ECO:0007669"/>
    <property type="project" value="UniProtKB-EC"/>
</dbReference>
<dbReference type="GO" id="GO:0016020">
    <property type="term" value="C:membrane"/>
    <property type="evidence" value="ECO:0007669"/>
    <property type="project" value="UniProtKB-SubCell"/>
</dbReference>
<evidence type="ECO:0000256" key="3">
    <source>
        <dbReference type="ARBA" id="ARBA00012483"/>
    </source>
</evidence>
<evidence type="ECO:0000256" key="8">
    <source>
        <dbReference type="ARBA" id="ARBA00022786"/>
    </source>
</evidence>
<keyword evidence="11" id="KW-0472">Membrane</keyword>
<dbReference type="InterPro" id="IPR022170">
    <property type="entry name" value="MUL1-like"/>
</dbReference>
<keyword evidence="9" id="KW-0862">Zinc</keyword>
<dbReference type="PANTHER" id="PTHR47568:SF2">
    <property type="entry name" value="E3 UBIQUITIN-PROTEIN LIGASE SP1-RELATED"/>
    <property type="match status" value="1"/>
</dbReference>
<accession>A0ABC8XBG9</accession>
<comment type="subcellular location">
    <subcellularLocation>
        <location evidence="2">Membrane</location>
        <topology evidence="2">Multi-pass membrane protein</topology>
    </subcellularLocation>
</comment>
<evidence type="ECO:0000256" key="11">
    <source>
        <dbReference type="ARBA" id="ARBA00023136"/>
    </source>
</evidence>
<sequence length="287" mass="30819">MADGGGPGGYLLGGVACFCAGAGCYYLGKSHLESAGVVRSARRFRRIHDLSVLLDSSSGHLPLVTVSGRVRSDTPLIGQQSGLPAAIVEQHLHVCLLLVTQHYLNKTRKKNADEEYLVVKKTKENCGDEHLLIKKEEKDDLGQWAHFSEVISSTKKEVPWNLDDGTGHFEVAGACTADGFSLSLGSEVFEKQPHSCGCECTLKILGLKRTERILQIGAPLTVVGEAFKDNSGKITIQRPRNSGPFHVSSSSIDQIISGLGTEARCCQFCAVAFAASGMFLLGGFALR</sequence>
<evidence type="ECO:0000259" key="12">
    <source>
        <dbReference type="Pfam" id="PF12483"/>
    </source>
</evidence>
<organism evidence="13 14">
    <name type="scientific">Urochloa decumbens</name>
    <dbReference type="NCBI Taxonomy" id="240449"/>
    <lineage>
        <taxon>Eukaryota</taxon>
        <taxon>Viridiplantae</taxon>
        <taxon>Streptophyta</taxon>
        <taxon>Embryophyta</taxon>
        <taxon>Tracheophyta</taxon>
        <taxon>Spermatophyta</taxon>
        <taxon>Magnoliopsida</taxon>
        <taxon>Liliopsida</taxon>
        <taxon>Poales</taxon>
        <taxon>Poaceae</taxon>
        <taxon>PACMAD clade</taxon>
        <taxon>Panicoideae</taxon>
        <taxon>Panicodae</taxon>
        <taxon>Paniceae</taxon>
        <taxon>Melinidinae</taxon>
        <taxon>Urochloa</taxon>
    </lineage>
</organism>
<name>A0ABC8XBG9_9POAL</name>
<keyword evidence="6" id="KW-0479">Metal-binding</keyword>
<reference evidence="14" key="1">
    <citation type="submission" date="2024-06" db="EMBL/GenBank/DDBJ databases">
        <authorList>
            <person name="Ryan C."/>
        </authorList>
    </citation>
    <scope>NUCLEOTIDE SEQUENCE [LARGE SCALE GENOMIC DNA]</scope>
</reference>
<evidence type="ECO:0000313" key="14">
    <source>
        <dbReference type="Proteomes" id="UP001497457"/>
    </source>
</evidence>
<dbReference type="Pfam" id="PF12483">
    <property type="entry name" value="GIDE"/>
    <property type="match status" value="1"/>
</dbReference>
<protein>
    <recommendedName>
        <fullName evidence="3">RING-type E3 ubiquitin transferase</fullName>
        <ecNumber evidence="3">2.3.2.27</ecNumber>
    </recommendedName>
</protein>
<keyword evidence="4" id="KW-0808">Transferase</keyword>
<dbReference type="PANTHER" id="PTHR47568">
    <property type="match status" value="1"/>
</dbReference>
<dbReference type="GO" id="GO:0008270">
    <property type="term" value="F:zinc ion binding"/>
    <property type="evidence" value="ECO:0007669"/>
    <property type="project" value="UniProtKB-KW"/>
</dbReference>
<dbReference type="EC" id="2.3.2.27" evidence="3"/>
<evidence type="ECO:0000256" key="2">
    <source>
        <dbReference type="ARBA" id="ARBA00004141"/>
    </source>
</evidence>
<evidence type="ECO:0000256" key="1">
    <source>
        <dbReference type="ARBA" id="ARBA00000900"/>
    </source>
</evidence>
<dbReference type="AlphaFoldDB" id="A0ABC8XBG9"/>
<keyword evidence="7" id="KW-0863">Zinc-finger</keyword>
<evidence type="ECO:0000256" key="7">
    <source>
        <dbReference type="ARBA" id="ARBA00022771"/>
    </source>
</evidence>
<evidence type="ECO:0000256" key="6">
    <source>
        <dbReference type="ARBA" id="ARBA00022723"/>
    </source>
</evidence>
<comment type="catalytic activity">
    <reaction evidence="1">
        <text>S-ubiquitinyl-[E2 ubiquitin-conjugating enzyme]-L-cysteine + [acceptor protein]-L-lysine = [E2 ubiquitin-conjugating enzyme]-L-cysteine + N(6)-ubiquitinyl-[acceptor protein]-L-lysine.</text>
        <dbReference type="EC" id="2.3.2.27"/>
    </reaction>
</comment>
<dbReference type="Proteomes" id="UP001497457">
    <property type="component" value="Chromosome 14rd"/>
</dbReference>
<evidence type="ECO:0000256" key="9">
    <source>
        <dbReference type="ARBA" id="ARBA00022833"/>
    </source>
</evidence>
<evidence type="ECO:0000313" key="13">
    <source>
        <dbReference type="EMBL" id="CAL4922751.1"/>
    </source>
</evidence>
<evidence type="ECO:0000256" key="10">
    <source>
        <dbReference type="ARBA" id="ARBA00022989"/>
    </source>
</evidence>
<dbReference type="EMBL" id="OZ075124">
    <property type="protein sequence ID" value="CAL4922751.1"/>
    <property type="molecule type" value="Genomic_DNA"/>
</dbReference>
<reference evidence="13 14" key="2">
    <citation type="submission" date="2024-10" db="EMBL/GenBank/DDBJ databases">
        <authorList>
            <person name="Ryan C."/>
        </authorList>
    </citation>
    <scope>NUCLEOTIDE SEQUENCE [LARGE SCALE GENOMIC DNA]</scope>
</reference>
<evidence type="ECO:0000256" key="5">
    <source>
        <dbReference type="ARBA" id="ARBA00022692"/>
    </source>
</evidence>
<keyword evidence="5" id="KW-0812">Transmembrane</keyword>
<proteinExistence type="predicted"/>
<keyword evidence="14" id="KW-1185">Reference proteome</keyword>
<feature type="domain" description="E3 Ubiquitin ligase MUL1-like" evidence="12">
    <location>
        <begin position="134"/>
        <end position="277"/>
    </location>
</feature>
<evidence type="ECO:0000256" key="4">
    <source>
        <dbReference type="ARBA" id="ARBA00022679"/>
    </source>
</evidence>
<dbReference type="InterPro" id="IPR044231">
    <property type="entry name" value="SP1/SPL1"/>
</dbReference>